<dbReference type="EC" id="1.17.4.1" evidence="2"/>
<keyword evidence="9" id="KW-1185">Reference proteome</keyword>
<feature type="compositionally biased region" description="Polar residues" evidence="6">
    <location>
        <begin position="1"/>
        <end position="10"/>
    </location>
</feature>
<evidence type="ECO:0000259" key="7">
    <source>
        <dbReference type="Pfam" id="PF12637"/>
    </source>
</evidence>
<keyword evidence="3" id="KW-0237">DNA synthesis</keyword>
<accession>A0ABP9RWK0</accession>
<dbReference type="EMBL" id="BAABJQ010000010">
    <property type="protein sequence ID" value="GAA5188142.1"/>
    <property type="molecule type" value="Genomic_DNA"/>
</dbReference>
<gene>
    <name evidence="8" type="ORF">GCM10023322_38060</name>
</gene>
<keyword evidence="4" id="KW-0547">Nucleotide-binding</keyword>
<reference evidence="9" key="1">
    <citation type="journal article" date="2019" name="Int. J. Syst. Evol. Microbiol.">
        <title>The Global Catalogue of Microorganisms (GCM) 10K type strain sequencing project: providing services to taxonomists for standard genome sequencing and annotation.</title>
        <authorList>
            <consortium name="The Broad Institute Genomics Platform"/>
            <consortium name="The Broad Institute Genome Sequencing Center for Infectious Disease"/>
            <person name="Wu L."/>
            <person name="Ma J."/>
        </authorList>
    </citation>
    <scope>NUCLEOTIDE SEQUENCE [LARGE SCALE GENOMIC DNA]</scope>
    <source>
        <strain evidence="9">JCM 18304</strain>
    </source>
</reference>
<feature type="domain" description="TSCPD" evidence="7">
    <location>
        <begin position="22"/>
        <end position="122"/>
    </location>
</feature>
<evidence type="ECO:0000256" key="4">
    <source>
        <dbReference type="ARBA" id="ARBA00022741"/>
    </source>
</evidence>
<dbReference type="Proteomes" id="UP001501570">
    <property type="component" value="Unassembled WGS sequence"/>
</dbReference>
<dbReference type="Pfam" id="PF12637">
    <property type="entry name" value="TSCPD"/>
    <property type="match status" value="1"/>
</dbReference>
<comment type="caution">
    <text evidence="8">The sequence shown here is derived from an EMBL/GenBank/DDBJ whole genome shotgun (WGS) entry which is preliminary data.</text>
</comment>
<evidence type="ECO:0000313" key="9">
    <source>
        <dbReference type="Proteomes" id="UP001501570"/>
    </source>
</evidence>
<comment type="catalytic activity">
    <reaction evidence="5">
        <text>a 2'-deoxyribonucleoside 5'-diphosphate + [thioredoxin]-disulfide + H2O = a ribonucleoside 5'-diphosphate + [thioredoxin]-dithiol</text>
        <dbReference type="Rhea" id="RHEA:23252"/>
        <dbReference type="Rhea" id="RHEA-COMP:10698"/>
        <dbReference type="Rhea" id="RHEA-COMP:10700"/>
        <dbReference type="ChEBI" id="CHEBI:15377"/>
        <dbReference type="ChEBI" id="CHEBI:29950"/>
        <dbReference type="ChEBI" id="CHEBI:50058"/>
        <dbReference type="ChEBI" id="CHEBI:57930"/>
        <dbReference type="ChEBI" id="CHEBI:73316"/>
        <dbReference type="EC" id="1.17.4.1"/>
    </reaction>
</comment>
<sequence length="125" mass="13383">MTPAVPSSQPGRAFPRQLPRTRRSDTLAFRVGDTEATLTTDAYPSGELGQIFLRLDRHGSTMAGVTDAFSIAASLALQHGADLDVLAEELRGMRFEPAGATDDAQIPSATSVMDYLARRLAADFS</sequence>
<feature type="region of interest" description="Disordered" evidence="6">
    <location>
        <begin position="1"/>
        <end position="21"/>
    </location>
</feature>
<name>A0ABP9RWK0_9ACTN</name>
<comment type="similarity">
    <text evidence="1">Belongs to the ribonucleoside diphosphate reductase class-2 family.</text>
</comment>
<evidence type="ECO:0000256" key="2">
    <source>
        <dbReference type="ARBA" id="ARBA00012274"/>
    </source>
</evidence>
<evidence type="ECO:0000313" key="8">
    <source>
        <dbReference type="EMBL" id="GAA5188142.1"/>
    </source>
</evidence>
<dbReference type="InterPro" id="IPR024434">
    <property type="entry name" value="TSCPD_dom"/>
</dbReference>
<evidence type="ECO:0000256" key="5">
    <source>
        <dbReference type="ARBA" id="ARBA00047754"/>
    </source>
</evidence>
<organism evidence="8 9">
    <name type="scientific">Rugosimonospora acidiphila</name>
    <dbReference type="NCBI Taxonomy" id="556531"/>
    <lineage>
        <taxon>Bacteria</taxon>
        <taxon>Bacillati</taxon>
        <taxon>Actinomycetota</taxon>
        <taxon>Actinomycetes</taxon>
        <taxon>Micromonosporales</taxon>
        <taxon>Micromonosporaceae</taxon>
        <taxon>Rugosimonospora</taxon>
    </lineage>
</organism>
<evidence type="ECO:0000256" key="6">
    <source>
        <dbReference type="SAM" id="MobiDB-lite"/>
    </source>
</evidence>
<proteinExistence type="inferred from homology"/>
<protein>
    <recommendedName>
        <fullName evidence="2">ribonucleoside-diphosphate reductase</fullName>
        <ecNumber evidence="2">1.17.4.1</ecNumber>
    </recommendedName>
</protein>
<evidence type="ECO:0000256" key="3">
    <source>
        <dbReference type="ARBA" id="ARBA00022634"/>
    </source>
</evidence>
<evidence type="ECO:0000256" key="1">
    <source>
        <dbReference type="ARBA" id="ARBA00007405"/>
    </source>
</evidence>